<dbReference type="EMBL" id="KQ965733">
    <property type="protein sequence ID" value="KXS21248.1"/>
    <property type="molecule type" value="Genomic_DNA"/>
</dbReference>
<feature type="coiled-coil region" evidence="1">
    <location>
        <begin position="36"/>
        <end position="63"/>
    </location>
</feature>
<keyword evidence="2" id="KW-0812">Transmembrane</keyword>
<accession>A0A139AX01</accession>
<reference evidence="3 4" key="1">
    <citation type="journal article" date="2015" name="Genome Biol. Evol.">
        <title>Phylogenomic analyses indicate that early fungi evolved digesting cell walls of algal ancestors of land plants.</title>
        <authorList>
            <person name="Chang Y."/>
            <person name="Wang S."/>
            <person name="Sekimoto S."/>
            <person name="Aerts A.L."/>
            <person name="Choi C."/>
            <person name="Clum A."/>
            <person name="LaButti K.M."/>
            <person name="Lindquist E.A."/>
            <person name="Yee Ngan C."/>
            <person name="Ohm R.A."/>
            <person name="Salamov A.A."/>
            <person name="Grigoriev I.V."/>
            <person name="Spatafora J.W."/>
            <person name="Berbee M.L."/>
        </authorList>
    </citation>
    <scope>NUCLEOTIDE SEQUENCE [LARGE SCALE GENOMIC DNA]</scope>
    <source>
        <strain evidence="3 4">JEL478</strain>
    </source>
</reference>
<gene>
    <name evidence="3" type="ORF">M427DRAFT_27666</name>
</gene>
<keyword evidence="4" id="KW-1185">Reference proteome</keyword>
<name>A0A139AX01_GONPJ</name>
<sequence length="79" mass="8689">MKAIWTSNTSAVPASPLPIFLKALAVVAIGSLGGSYLEQHVRLARKEQRLKELLNEEVRLNAQLHNPITSESEKHTGTK</sequence>
<dbReference type="AlphaFoldDB" id="A0A139AX01"/>
<dbReference type="Proteomes" id="UP000070544">
    <property type="component" value="Unassembled WGS sequence"/>
</dbReference>
<feature type="transmembrane region" description="Helical" evidence="2">
    <location>
        <begin position="19"/>
        <end position="37"/>
    </location>
</feature>
<protein>
    <submittedName>
        <fullName evidence="3">Uncharacterized protein</fullName>
    </submittedName>
</protein>
<evidence type="ECO:0000256" key="2">
    <source>
        <dbReference type="SAM" id="Phobius"/>
    </source>
</evidence>
<proteinExistence type="predicted"/>
<evidence type="ECO:0000256" key="1">
    <source>
        <dbReference type="SAM" id="Coils"/>
    </source>
</evidence>
<evidence type="ECO:0000313" key="3">
    <source>
        <dbReference type="EMBL" id="KXS21248.1"/>
    </source>
</evidence>
<keyword evidence="1" id="KW-0175">Coiled coil</keyword>
<keyword evidence="2" id="KW-1133">Transmembrane helix</keyword>
<keyword evidence="2" id="KW-0472">Membrane</keyword>
<organism evidence="3 4">
    <name type="scientific">Gonapodya prolifera (strain JEL478)</name>
    <name type="common">Monoblepharis prolifera</name>
    <dbReference type="NCBI Taxonomy" id="1344416"/>
    <lineage>
        <taxon>Eukaryota</taxon>
        <taxon>Fungi</taxon>
        <taxon>Fungi incertae sedis</taxon>
        <taxon>Chytridiomycota</taxon>
        <taxon>Chytridiomycota incertae sedis</taxon>
        <taxon>Monoblepharidomycetes</taxon>
        <taxon>Monoblepharidales</taxon>
        <taxon>Gonapodyaceae</taxon>
        <taxon>Gonapodya</taxon>
    </lineage>
</organism>
<evidence type="ECO:0000313" key="4">
    <source>
        <dbReference type="Proteomes" id="UP000070544"/>
    </source>
</evidence>